<dbReference type="STRING" id="7217.B3MZV8"/>
<dbReference type="Gene3D" id="3.10.120.10">
    <property type="entry name" value="Cytochrome b5-like heme/steroid binding domain"/>
    <property type="match status" value="1"/>
</dbReference>
<dbReference type="PANTHER" id="PTHR19372:SF7">
    <property type="entry name" value="SULFITE OXIDASE, MITOCHONDRIAL"/>
    <property type="match status" value="1"/>
</dbReference>
<comment type="subcellular location">
    <subcellularLocation>
        <location evidence="3">Mitochondrion intermembrane space</location>
    </subcellularLocation>
</comment>
<dbReference type="Proteomes" id="UP000007801">
    <property type="component" value="Unassembled WGS sequence"/>
</dbReference>
<dbReference type="AlphaFoldDB" id="B3MZV8"/>
<accession>B3MZV8</accession>
<dbReference type="PROSITE" id="PS50255">
    <property type="entry name" value="CYTOCHROME_B5_2"/>
    <property type="match status" value="1"/>
</dbReference>
<evidence type="ECO:0000256" key="3">
    <source>
        <dbReference type="ARBA" id="ARBA00004569"/>
    </source>
</evidence>
<dbReference type="Pfam" id="PF03404">
    <property type="entry name" value="Mo-co_dimer"/>
    <property type="match status" value="1"/>
</dbReference>
<evidence type="ECO:0000256" key="11">
    <source>
        <dbReference type="ARBA" id="ARBA00023004"/>
    </source>
</evidence>
<dbReference type="FunCoup" id="B3MZV8">
    <property type="interactions" value="1210"/>
</dbReference>
<dbReference type="eggNOG" id="KOG4576">
    <property type="taxonomic scope" value="Eukaryota"/>
</dbReference>
<keyword evidence="7" id="KW-0500">Molybdenum</keyword>
<dbReference type="GO" id="GO:0043546">
    <property type="term" value="F:molybdopterin cofactor binding"/>
    <property type="evidence" value="ECO:0007669"/>
    <property type="project" value="TreeGrafter"/>
</dbReference>
<dbReference type="InterPro" id="IPR036374">
    <property type="entry name" value="OxRdtase_Mopterin-bd_sf"/>
</dbReference>
<evidence type="ECO:0000313" key="15">
    <source>
        <dbReference type="Proteomes" id="UP000007801"/>
    </source>
</evidence>
<dbReference type="GO" id="GO:0008482">
    <property type="term" value="F:sulfite oxidase activity"/>
    <property type="evidence" value="ECO:0007669"/>
    <property type="project" value="UniProtKB-EC"/>
</dbReference>
<dbReference type="PhylomeDB" id="B3MZV8"/>
<dbReference type="InterPro" id="IPR001199">
    <property type="entry name" value="Cyt_B5-like_heme/steroid-bd"/>
</dbReference>
<dbReference type="GO" id="GO:0006790">
    <property type="term" value="P:sulfur compound metabolic process"/>
    <property type="evidence" value="ECO:0007669"/>
    <property type="project" value="UniProtKB-UniPathway"/>
</dbReference>
<feature type="domain" description="Cytochrome b5 heme-binding" evidence="13">
    <location>
        <begin position="104"/>
        <end position="182"/>
    </location>
</feature>
<dbReference type="PANTHER" id="PTHR19372">
    <property type="entry name" value="SULFITE REDUCTASE"/>
    <property type="match status" value="1"/>
</dbReference>
<comment type="cofactor">
    <cofactor evidence="1">
        <name>Mo-molybdopterin</name>
        <dbReference type="ChEBI" id="CHEBI:71302"/>
    </cofactor>
</comment>
<dbReference type="InterPro" id="IPR000572">
    <property type="entry name" value="OxRdtase_Mopterin-bd_dom"/>
</dbReference>
<keyword evidence="9" id="KW-0479">Metal-binding</keyword>
<dbReference type="HOGENOM" id="CLU_003827_5_1_1"/>
<dbReference type="Gene3D" id="3.90.420.10">
    <property type="entry name" value="Oxidoreductase, molybdopterin-binding domain"/>
    <property type="match status" value="1"/>
</dbReference>
<dbReference type="Pfam" id="PF00173">
    <property type="entry name" value="Cyt-b5"/>
    <property type="match status" value="1"/>
</dbReference>
<dbReference type="FunFam" id="2.60.40.650:FF:000009">
    <property type="entry name" value="probable sulfite oxidase, mitochondrial"/>
    <property type="match status" value="1"/>
</dbReference>
<dbReference type="GO" id="GO:0005758">
    <property type="term" value="C:mitochondrial intermembrane space"/>
    <property type="evidence" value="ECO:0007669"/>
    <property type="project" value="UniProtKB-SubCell"/>
</dbReference>
<dbReference type="GeneID" id="6502009"/>
<evidence type="ECO:0000256" key="7">
    <source>
        <dbReference type="ARBA" id="ARBA00022505"/>
    </source>
</evidence>
<evidence type="ECO:0000256" key="12">
    <source>
        <dbReference type="ARBA" id="ARBA00023128"/>
    </source>
</evidence>
<keyword evidence="11" id="KW-0408">Iron</keyword>
<sequence length="574" mass="64125">MRLLWRTFQGLAKSRNRRLLATTTTRWSGRNQEEREQRQDHQWSHPDSRLEQLLYATYWAGGLALAYHWLGPKKTDLLAKEAPAGKDDEEEVARLWHVTVRSDLPTYKQAQVESHNSAEARIWVTYGLGVYDVTDFAENHPGGDKIMMAAGSAIDPFWAIYQQHNTLEVLELLEGFRIGNLEGGLAETSVETELGSPWAQEPQRHALLKPASKRPFNAEPPIGMLAENFLTPNELFYVRNHLPVPVITEAEYELEIETGCAKPPLTLTLAGIRALPKHSVTAAIMCGGNRRSEMTKFKAVKGLSWGAGAVGNAKWSGARLCDVLAQQGVKPDETRHVIFEGADLDPTSHPYGASIPLAKALDPRGDVLLAYEMNDEPLSRDHGYPIRVIVPGTVGARNVKWLTRIVVADQESDSHWQQNDYKGFSPSTDWDTVDFSKSDAIQAMPVTSAICTPQPGSRVRVDEDKDGGHVTVRGYAWSGGGRKIVRVDLTNDEGQSWHVAELEQEDQPDGRHYGWSLWTARLPVTEAQRKGGDLEIWAKAVDSAYNVQPEKFEHIWNLRGVLANAYHKVRVKLV</sequence>
<comment type="cofactor">
    <cofactor evidence="2">
        <name>heme b</name>
        <dbReference type="ChEBI" id="CHEBI:60344"/>
    </cofactor>
</comment>
<evidence type="ECO:0000259" key="13">
    <source>
        <dbReference type="PROSITE" id="PS50255"/>
    </source>
</evidence>
<dbReference type="CDD" id="cd02111">
    <property type="entry name" value="eukary_SO_Moco"/>
    <property type="match status" value="1"/>
</dbReference>
<name>B3MZV8_DROAN</name>
<dbReference type="InterPro" id="IPR008335">
    <property type="entry name" value="Mopterin_OxRdtase_euk"/>
</dbReference>
<evidence type="ECO:0000256" key="5">
    <source>
        <dbReference type="ARBA" id="ARBA00004971"/>
    </source>
</evidence>
<evidence type="ECO:0000256" key="2">
    <source>
        <dbReference type="ARBA" id="ARBA00001970"/>
    </source>
</evidence>
<dbReference type="SMR" id="B3MZV8"/>
<dbReference type="SUPFAM" id="SSF56524">
    <property type="entry name" value="Oxidoreductase molybdopterin-binding domain"/>
    <property type="match status" value="1"/>
</dbReference>
<organism evidence="14 15">
    <name type="scientific">Drosophila ananassae</name>
    <name type="common">Fruit fly</name>
    <dbReference type="NCBI Taxonomy" id="7217"/>
    <lineage>
        <taxon>Eukaryota</taxon>
        <taxon>Metazoa</taxon>
        <taxon>Ecdysozoa</taxon>
        <taxon>Arthropoda</taxon>
        <taxon>Hexapoda</taxon>
        <taxon>Insecta</taxon>
        <taxon>Pterygota</taxon>
        <taxon>Neoptera</taxon>
        <taxon>Endopterygota</taxon>
        <taxon>Diptera</taxon>
        <taxon>Brachycera</taxon>
        <taxon>Muscomorpha</taxon>
        <taxon>Ephydroidea</taxon>
        <taxon>Drosophilidae</taxon>
        <taxon>Drosophila</taxon>
        <taxon>Sophophora</taxon>
    </lineage>
</organism>
<dbReference type="EC" id="1.8.3.1" evidence="6"/>
<keyword evidence="8" id="KW-0349">Heme</keyword>
<reference evidence="14 15" key="1">
    <citation type="journal article" date="2007" name="Nature">
        <title>Evolution of genes and genomes on the Drosophila phylogeny.</title>
        <authorList>
            <consortium name="Drosophila 12 Genomes Consortium"/>
            <person name="Clark A.G."/>
            <person name="Eisen M.B."/>
            <person name="Smith D.R."/>
            <person name="Bergman C.M."/>
            <person name="Oliver B."/>
            <person name="Markow T.A."/>
            <person name="Kaufman T.C."/>
            <person name="Kellis M."/>
            <person name="Gelbart W."/>
            <person name="Iyer V.N."/>
            <person name="Pollard D.A."/>
            <person name="Sackton T.B."/>
            <person name="Larracuente A.M."/>
            <person name="Singh N.D."/>
            <person name="Abad J.P."/>
            <person name="Abt D.N."/>
            <person name="Adryan B."/>
            <person name="Aguade M."/>
            <person name="Akashi H."/>
            <person name="Anderson W.W."/>
            <person name="Aquadro C.F."/>
            <person name="Ardell D.H."/>
            <person name="Arguello R."/>
            <person name="Artieri C.G."/>
            <person name="Barbash D.A."/>
            <person name="Barker D."/>
            <person name="Barsanti P."/>
            <person name="Batterham P."/>
            <person name="Batzoglou S."/>
            <person name="Begun D."/>
            <person name="Bhutkar A."/>
            <person name="Blanco E."/>
            <person name="Bosak S.A."/>
            <person name="Bradley R.K."/>
            <person name="Brand A.D."/>
            <person name="Brent M.R."/>
            <person name="Brooks A.N."/>
            <person name="Brown R.H."/>
            <person name="Butlin R.K."/>
            <person name="Caggese C."/>
            <person name="Calvi B.R."/>
            <person name="Bernardo de Carvalho A."/>
            <person name="Caspi A."/>
            <person name="Castrezana S."/>
            <person name="Celniker S.E."/>
            <person name="Chang J.L."/>
            <person name="Chapple C."/>
            <person name="Chatterji S."/>
            <person name="Chinwalla A."/>
            <person name="Civetta A."/>
            <person name="Clifton S.W."/>
            <person name="Comeron J.M."/>
            <person name="Costello J.C."/>
            <person name="Coyne J.A."/>
            <person name="Daub J."/>
            <person name="David R.G."/>
            <person name="Delcher A.L."/>
            <person name="Delehaunty K."/>
            <person name="Do C.B."/>
            <person name="Ebling H."/>
            <person name="Edwards K."/>
            <person name="Eickbush T."/>
            <person name="Evans J.D."/>
            <person name="Filipski A."/>
            <person name="Findeiss S."/>
            <person name="Freyhult E."/>
            <person name="Fulton L."/>
            <person name="Fulton R."/>
            <person name="Garcia A.C."/>
            <person name="Gardiner A."/>
            <person name="Garfield D.A."/>
            <person name="Garvin B.E."/>
            <person name="Gibson G."/>
            <person name="Gilbert D."/>
            <person name="Gnerre S."/>
            <person name="Godfrey J."/>
            <person name="Good R."/>
            <person name="Gotea V."/>
            <person name="Gravely B."/>
            <person name="Greenberg A.J."/>
            <person name="Griffiths-Jones S."/>
            <person name="Gross S."/>
            <person name="Guigo R."/>
            <person name="Gustafson E.A."/>
            <person name="Haerty W."/>
            <person name="Hahn M.W."/>
            <person name="Halligan D.L."/>
            <person name="Halpern A.L."/>
            <person name="Halter G.M."/>
            <person name="Han M.V."/>
            <person name="Heger A."/>
            <person name="Hillier L."/>
            <person name="Hinrichs A.S."/>
            <person name="Holmes I."/>
            <person name="Hoskins R.A."/>
            <person name="Hubisz M.J."/>
            <person name="Hultmark D."/>
            <person name="Huntley M.A."/>
            <person name="Jaffe D.B."/>
            <person name="Jagadeeshan S."/>
            <person name="Jeck W.R."/>
            <person name="Johnson J."/>
            <person name="Jones C.D."/>
            <person name="Jordan W.C."/>
            <person name="Karpen G.H."/>
            <person name="Kataoka E."/>
            <person name="Keightley P.D."/>
            <person name="Kheradpour P."/>
            <person name="Kirkness E.F."/>
            <person name="Koerich L.B."/>
            <person name="Kristiansen K."/>
            <person name="Kudrna D."/>
            <person name="Kulathinal R.J."/>
            <person name="Kumar S."/>
            <person name="Kwok R."/>
            <person name="Lander E."/>
            <person name="Langley C.H."/>
            <person name="Lapoint R."/>
            <person name="Lazzaro B.P."/>
            <person name="Lee S.J."/>
            <person name="Levesque L."/>
            <person name="Li R."/>
            <person name="Lin C.F."/>
            <person name="Lin M.F."/>
            <person name="Lindblad-Toh K."/>
            <person name="Llopart A."/>
            <person name="Long M."/>
            <person name="Low L."/>
            <person name="Lozovsky E."/>
            <person name="Lu J."/>
            <person name="Luo M."/>
            <person name="Machado C.A."/>
            <person name="Makalowski W."/>
            <person name="Marzo M."/>
            <person name="Matsuda M."/>
            <person name="Matzkin L."/>
            <person name="McAllister B."/>
            <person name="McBride C.S."/>
            <person name="McKernan B."/>
            <person name="McKernan K."/>
            <person name="Mendez-Lago M."/>
            <person name="Minx P."/>
            <person name="Mollenhauer M.U."/>
            <person name="Montooth K."/>
            <person name="Mount S.M."/>
            <person name="Mu X."/>
            <person name="Myers E."/>
            <person name="Negre B."/>
            <person name="Newfeld S."/>
            <person name="Nielsen R."/>
            <person name="Noor M.A."/>
            <person name="O'Grady P."/>
            <person name="Pachter L."/>
            <person name="Papaceit M."/>
            <person name="Parisi M.J."/>
            <person name="Parisi M."/>
            <person name="Parts L."/>
            <person name="Pedersen J.S."/>
            <person name="Pesole G."/>
            <person name="Phillippy A.M."/>
            <person name="Ponting C.P."/>
            <person name="Pop M."/>
            <person name="Porcelli D."/>
            <person name="Powell J.R."/>
            <person name="Prohaska S."/>
            <person name="Pruitt K."/>
            <person name="Puig M."/>
            <person name="Quesneville H."/>
            <person name="Ram K.R."/>
            <person name="Rand D."/>
            <person name="Rasmussen M.D."/>
            <person name="Reed L.K."/>
            <person name="Reenan R."/>
            <person name="Reily A."/>
            <person name="Remington K.A."/>
            <person name="Rieger T.T."/>
            <person name="Ritchie M.G."/>
            <person name="Robin C."/>
            <person name="Rogers Y.H."/>
            <person name="Rohde C."/>
            <person name="Rozas J."/>
            <person name="Rubenfield M.J."/>
            <person name="Ruiz A."/>
            <person name="Russo S."/>
            <person name="Salzberg S.L."/>
            <person name="Sanchez-Gracia A."/>
            <person name="Saranga D.J."/>
            <person name="Sato H."/>
            <person name="Schaeffer S.W."/>
            <person name="Schatz M.C."/>
            <person name="Schlenke T."/>
            <person name="Schwartz R."/>
            <person name="Segarra C."/>
            <person name="Singh R.S."/>
            <person name="Sirot L."/>
            <person name="Sirota M."/>
            <person name="Sisneros N.B."/>
            <person name="Smith C.D."/>
            <person name="Smith T.F."/>
            <person name="Spieth J."/>
            <person name="Stage D.E."/>
            <person name="Stark A."/>
            <person name="Stephan W."/>
            <person name="Strausberg R.L."/>
            <person name="Strempel S."/>
            <person name="Sturgill D."/>
            <person name="Sutton G."/>
            <person name="Sutton G.G."/>
            <person name="Tao W."/>
            <person name="Teichmann S."/>
            <person name="Tobari Y.N."/>
            <person name="Tomimura Y."/>
            <person name="Tsolas J.M."/>
            <person name="Valente V.L."/>
            <person name="Venter E."/>
            <person name="Venter J.C."/>
            <person name="Vicario S."/>
            <person name="Vieira F.G."/>
            <person name="Vilella A.J."/>
            <person name="Villasante A."/>
            <person name="Walenz B."/>
            <person name="Wang J."/>
            <person name="Wasserman M."/>
            <person name="Watts T."/>
            <person name="Wilson D."/>
            <person name="Wilson R.K."/>
            <person name="Wing R.A."/>
            <person name="Wolfner M.F."/>
            <person name="Wong A."/>
            <person name="Wong G.K."/>
            <person name="Wu C.I."/>
            <person name="Wu G."/>
            <person name="Yamamoto D."/>
            <person name="Yang H.P."/>
            <person name="Yang S.P."/>
            <person name="Yorke J.A."/>
            <person name="Yoshida K."/>
            <person name="Zdobnov E."/>
            <person name="Zhang P."/>
            <person name="Zhang Y."/>
            <person name="Zimin A.V."/>
            <person name="Baldwin J."/>
            <person name="Abdouelleil A."/>
            <person name="Abdulkadir J."/>
            <person name="Abebe A."/>
            <person name="Abera B."/>
            <person name="Abreu J."/>
            <person name="Acer S.C."/>
            <person name="Aftuck L."/>
            <person name="Alexander A."/>
            <person name="An P."/>
            <person name="Anderson E."/>
            <person name="Anderson S."/>
            <person name="Arachi H."/>
            <person name="Azer M."/>
            <person name="Bachantsang P."/>
            <person name="Barry A."/>
            <person name="Bayul T."/>
            <person name="Berlin A."/>
            <person name="Bessette D."/>
            <person name="Bloom T."/>
            <person name="Blye J."/>
            <person name="Boguslavskiy L."/>
            <person name="Bonnet C."/>
            <person name="Boukhgalter B."/>
            <person name="Bourzgui I."/>
            <person name="Brown A."/>
            <person name="Cahill P."/>
            <person name="Channer S."/>
            <person name="Cheshatsang Y."/>
            <person name="Chuda L."/>
            <person name="Citroen M."/>
            <person name="Collymore A."/>
            <person name="Cooke P."/>
            <person name="Costello M."/>
            <person name="D'Aco K."/>
            <person name="Daza R."/>
            <person name="De Haan G."/>
            <person name="DeGray S."/>
            <person name="DeMaso C."/>
            <person name="Dhargay N."/>
            <person name="Dooley K."/>
            <person name="Dooley E."/>
            <person name="Doricent M."/>
            <person name="Dorje P."/>
            <person name="Dorjee K."/>
            <person name="Dupes A."/>
            <person name="Elong R."/>
            <person name="Falk J."/>
            <person name="Farina A."/>
            <person name="Faro S."/>
            <person name="Ferguson D."/>
            <person name="Fisher S."/>
            <person name="Foley C.D."/>
            <person name="Franke A."/>
            <person name="Friedrich D."/>
            <person name="Gadbois L."/>
            <person name="Gearin G."/>
            <person name="Gearin C.R."/>
            <person name="Giannoukos G."/>
            <person name="Goode T."/>
            <person name="Graham J."/>
            <person name="Grandbois E."/>
            <person name="Grewal S."/>
            <person name="Gyaltsen K."/>
            <person name="Hafez N."/>
            <person name="Hagos B."/>
            <person name="Hall J."/>
            <person name="Henson C."/>
            <person name="Hollinger A."/>
            <person name="Honan T."/>
            <person name="Huard M.D."/>
            <person name="Hughes L."/>
            <person name="Hurhula B."/>
            <person name="Husby M.E."/>
            <person name="Kamat A."/>
            <person name="Kanga B."/>
            <person name="Kashin S."/>
            <person name="Khazanovich D."/>
            <person name="Kisner P."/>
            <person name="Lance K."/>
            <person name="Lara M."/>
            <person name="Lee W."/>
            <person name="Lennon N."/>
            <person name="Letendre F."/>
            <person name="LeVine R."/>
            <person name="Lipovsky A."/>
            <person name="Liu X."/>
            <person name="Liu J."/>
            <person name="Liu S."/>
            <person name="Lokyitsang T."/>
            <person name="Lokyitsang Y."/>
            <person name="Lubonja R."/>
            <person name="Lui A."/>
            <person name="MacDonald P."/>
            <person name="Magnisalis V."/>
            <person name="Maru K."/>
            <person name="Matthews C."/>
            <person name="McCusker W."/>
            <person name="McDonough S."/>
            <person name="Mehta T."/>
            <person name="Meldrim J."/>
            <person name="Meneus L."/>
            <person name="Mihai O."/>
            <person name="Mihalev A."/>
            <person name="Mihova T."/>
            <person name="Mittelman R."/>
            <person name="Mlenga V."/>
            <person name="Montmayeur A."/>
            <person name="Mulrain L."/>
            <person name="Navidi A."/>
            <person name="Naylor J."/>
            <person name="Negash T."/>
            <person name="Nguyen T."/>
            <person name="Nguyen N."/>
            <person name="Nicol R."/>
            <person name="Norbu C."/>
            <person name="Norbu N."/>
            <person name="Novod N."/>
            <person name="O'Neill B."/>
            <person name="Osman S."/>
            <person name="Markiewicz E."/>
            <person name="Oyono O.L."/>
            <person name="Patti C."/>
            <person name="Phunkhang P."/>
            <person name="Pierre F."/>
            <person name="Priest M."/>
            <person name="Raghuraman S."/>
            <person name="Rege F."/>
            <person name="Reyes R."/>
            <person name="Rise C."/>
            <person name="Rogov P."/>
            <person name="Ross K."/>
            <person name="Ryan E."/>
            <person name="Settipalli S."/>
            <person name="Shea T."/>
            <person name="Sherpa N."/>
            <person name="Shi L."/>
            <person name="Shih D."/>
            <person name="Sparrow T."/>
            <person name="Spaulding J."/>
            <person name="Stalker J."/>
            <person name="Stange-Thomann N."/>
            <person name="Stavropoulos S."/>
            <person name="Stone C."/>
            <person name="Strader C."/>
            <person name="Tesfaye S."/>
            <person name="Thomson T."/>
            <person name="Thoulutsang Y."/>
            <person name="Thoulutsang D."/>
            <person name="Topham K."/>
            <person name="Topping I."/>
            <person name="Tsamla T."/>
            <person name="Vassiliev H."/>
            <person name="Vo A."/>
            <person name="Wangchuk T."/>
            <person name="Wangdi T."/>
            <person name="Weiand M."/>
            <person name="Wilkinson J."/>
            <person name="Wilson A."/>
            <person name="Yadav S."/>
            <person name="Young G."/>
            <person name="Yu Q."/>
            <person name="Zembek L."/>
            <person name="Zhong D."/>
            <person name="Zimmer A."/>
            <person name="Zwirko Z."/>
            <person name="Jaffe D.B."/>
            <person name="Alvarez P."/>
            <person name="Brockman W."/>
            <person name="Butler J."/>
            <person name="Chin C."/>
            <person name="Gnerre S."/>
            <person name="Grabherr M."/>
            <person name="Kleber M."/>
            <person name="Mauceli E."/>
            <person name="MacCallum I."/>
        </authorList>
    </citation>
    <scope>NUCLEOTIDE SEQUENCE [LARGE SCALE GENOMIC DNA]</scope>
    <source>
        <strain evidence="15">Tucson 14024-0371.13</strain>
    </source>
</reference>
<protein>
    <recommendedName>
        <fullName evidence="6">sulfite oxidase</fullName>
        <ecNumber evidence="6">1.8.3.1</ecNumber>
    </recommendedName>
</protein>
<proteinExistence type="predicted"/>
<keyword evidence="12" id="KW-0496">Mitochondrion</keyword>
<keyword evidence="15" id="KW-1185">Reference proteome</keyword>
<evidence type="ECO:0000313" key="14">
    <source>
        <dbReference type="EMBL" id="EDV33909.1"/>
    </source>
</evidence>
<dbReference type="GO" id="GO:0030151">
    <property type="term" value="F:molybdenum ion binding"/>
    <property type="evidence" value="ECO:0007669"/>
    <property type="project" value="InterPro"/>
</dbReference>
<evidence type="ECO:0000256" key="9">
    <source>
        <dbReference type="ARBA" id="ARBA00022723"/>
    </source>
</evidence>
<dbReference type="FunFam" id="3.90.420.10:FF:000002">
    <property type="entry name" value="sulfite oxidase, mitochondrial"/>
    <property type="match status" value="1"/>
</dbReference>
<dbReference type="FunFam" id="3.10.120.10:FF:000007">
    <property type="entry name" value="Sulfite oxidase, mitochondrial"/>
    <property type="match status" value="1"/>
</dbReference>
<dbReference type="GO" id="GO:0020037">
    <property type="term" value="F:heme binding"/>
    <property type="evidence" value="ECO:0007669"/>
    <property type="project" value="TreeGrafter"/>
</dbReference>
<dbReference type="KEGG" id="dan:6502009"/>
<dbReference type="PRINTS" id="PR00407">
    <property type="entry name" value="EUMOPTERIN"/>
</dbReference>
<dbReference type="CTD" id="32878"/>
<dbReference type="InterPro" id="IPR036400">
    <property type="entry name" value="Cyt_B5-like_heme/steroid_sf"/>
</dbReference>
<dbReference type="Pfam" id="PF00174">
    <property type="entry name" value="Oxidored_molyb"/>
    <property type="match status" value="1"/>
</dbReference>
<evidence type="ECO:0000256" key="1">
    <source>
        <dbReference type="ARBA" id="ARBA00001924"/>
    </source>
</evidence>
<gene>
    <name evidence="14" type="primary">Dana\GF19247</name>
    <name evidence="14" type="synonym">dana_GLEANR_20960</name>
    <name evidence="14" type="ORF">GF19247</name>
</gene>
<dbReference type="SUPFAM" id="SSF55856">
    <property type="entry name" value="Cytochrome b5-like heme/steroid binding domain"/>
    <property type="match status" value="1"/>
</dbReference>
<dbReference type="OrthoDB" id="10051395at2759"/>
<evidence type="ECO:0000256" key="10">
    <source>
        <dbReference type="ARBA" id="ARBA00023002"/>
    </source>
</evidence>
<dbReference type="GO" id="GO:0030642">
    <property type="term" value="P:intracellular sulfate ion homeostasis"/>
    <property type="evidence" value="ECO:0007669"/>
    <property type="project" value="EnsemblMetazoa"/>
</dbReference>
<dbReference type="UniPathway" id="UPA00096"/>
<evidence type="ECO:0000256" key="8">
    <source>
        <dbReference type="ARBA" id="ARBA00022617"/>
    </source>
</evidence>
<dbReference type="SUPFAM" id="SSF81296">
    <property type="entry name" value="E set domains"/>
    <property type="match status" value="1"/>
</dbReference>
<evidence type="ECO:0000256" key="6">
    <source>
        <dbReference type="ARBA" id="ARBA00012505"/>
    </source>
</evidence>
<evidence type="ECO:0000256" key="4">
    <source>
        <dbReference type="ARBA" id="ARBA00004678"/>
    </source>
</evidence>
<dbReference type="Gene3D" id="2.60.40.650">
    <property type="match status" value="1"/>
</dbReference>
<comment type="pathway">
    <text evidence="5">Energy metabolism; sulfur metabolism.</text>
</comment>
<dbReference type="InterPro" id="IPR005066">
    <property type="entry name" value="MoCF_OxRdtse_dimer"/>
</dbReference>
<dbReference type="eggNOG" id="KOG0535">
    <property type="taxonomic scope" value="Eukaryota"/>
</dbReference>
<dbReference type="EMBL" id="CH902635">
    <property type="protein sequence ID" value="EDV33909.1"/>
    <property type="molecule type" value="Genomic_DNA"/>
</dbReference>
<dbReference type="InParanoid" id="B3MZV8"/>
<dbReference type="SMART" id="SM01117">
    <property type="entry name" value="Cyt-b5"/>
    <property type="match status" value="1"/>
</dbReference>
<dbReference type="InterPro" id="IPR014756">
    <property type="entry name" value="Ig_E-set"/>
</dbReference>
<dbReference type="OMA" id="TWHVAEL"/>
<keyword evidence="10 14" id="KW-0560">Oxidoreductase</keyword>
<comment type="pathway">
    <text evidence="4">Sulfur metabolism.</text>
</comment>